<evidence type="ECO:0000313" key="4">
    <source>
        <dbReference type="Proteomes" id="UP000837801"/>
    </source>
</evidence>
<organism evidence="3 4">
    <name type="scientific">[Candida] railenensis</name>
    <dbReference type="NCBI Taxonomy" id="45579"/>
    <lineage>
        <taxon>Eukaryota</taxon>
        <taxon>Fungi</taxon>
        <taxon>Dikarya</taxon>
        <taxon>Ascomycota</taxon>
        <taxon>Saccharomycotina</taxon>
        <taxon>Pichiomycetes</taxon>
        <taxon>Debaryomycetaceae</taxon>
        <taxon>Kurtzmaniella</taxon>
    </lineage>
</organism>
<feature type="signal peptide" evidence="2">
    <location>
        <begin position="1"/>
        <end position="16"/>
    </location>
</feature>
<sequence>MKWLYFLFAFISSVLAVTTTSTSVSRTTVWATGTDSAGLTVTTQSIFTQTFMTTYTTTTGSVSSGSIGLGTISGSVGGIRTYSYTTITNAGNSNKPWDGSNLKSVSFALVTILATFMGGTILFL</sequence>
<gene>
    <name evidence="3" type="ORF">CLIB1423_06S02828</name>
</gene>
<name>A0A9P0QN29_9ASCO</name>
<dbReference type="EMBL" id="CAKXYY010000006">
    <property type="protein sequence ID" value="CAH2352279.1"/>
    <property type="molecule type" value="Genomic_DNA"/>
</dbReference>
<reference evidence="3" key="1">
    <citation type="submission" date="2022-03" db="EMBL/GenBank/DDBJ databases">
        <authorList>
            <person name="Legras J.-L."/>
            <person name="Devillers H."/>
            <person name="Grondin C."/>
        </authorList>
    </citation>
    <scope>NUCLEOTIDE SEQUENCE</scope>
    <source>
        <strain evidence="3">CLIB 1423</strain>
    </source>
</reference>
<evidence type="ECO:0000313" key="3">
    <source>
        <dbReference type="EMBL" id="CAH2352279.1"/>
    </source>
</evidence>
<dbReference type="InterPro" id="IPR031452">
    <property type="entry name" value="Kre1"/>
</dbReference>
<feature type="transmembrane region" description="Helical" evidence="1">
    <location>
        <begin position="105"/>
        <end position="123"/>
    </location>
</feature>
<feature type="chain" id="PRO_5040509422" evidence="2">
    <location>
        <begin position="17"/>
        <end position="124"/>
    </location>
</feature>
<keyword evidence="1" id="KW-1133">Transmembrane helix</keyword>
<accession>A0A9P0QN29</accession>
<comment type="caution">
    <text evidence="3">The sequence shown here is derived from an EMBL/GenBank/DDBJ whole genome shotgun (WGS) entry which is preliminary data.</text>
</comment>
<keyword evidence="1" id="KW-0812">Transmembrane</keyword>
<dbReference type="AlphaFoldDB" id="A0A9P0QN29"/>
<dbReference type="Proteomes" id="UP000837801">
    <property type="component" value="Unassembled WGS sequence"/>
</dbReference>
<evidence type="ECO:0000256" key="2">
    <source>
        <dbReference type="SAM" id="SignalP"/>
    </source>
</evidence>
<dbReference type="GO" id="GO:0031505">
    <property type="term" value="P:fungal-type cell wall organization"/>
    <property type="evidence" value="ECO:0007669"/>
    <property type="project" value="InterPro"/>
</dbReference>
<keyword evidence="1" id="KW-0472">Membrane</keyword>
<evidence type="ECO:0000256" key="1">
    <source>
        <dbReference type="SAM" id="Phobius"/>
    </source>
</evidence>
<keyword evidence="4" id="KW-1185">Reference proteome</keyword>
<keyword evidence="2" id="KW-0732">Signal</keyword>
<protein>
    <submittedName>
        <fullName evidence="3">Predicted GPI-anchored protein 1</fullName>
    </submittedName>
</protein>
<dbReference type="Pfam" id="PF17056">
    <property type="entry name" value="KRE1"/>
    <property type="match status" value="1"/>
</dbReference>
<proteinExistence type="predicted"/>